<dbReference type="RefSeq" id="WP_136945266.1">
    <property type="nucleotide sequence ID" value="NZ_SWFM01000001.1"/>
</dbReference>
<dbReference type="GO" id="GO:0004493">
    <property type="term" value="F:methylmalonyl-CoA epimerase activity"/>
    <property type="evidence" value="ECO:0007669"/>
    <property type="project" value="TreeGrafter"/>
</dbReference>
<evidence type="ECO:0000259" key="2">
    <source>
        <dbReference type="PROSITE" id="PS51819"/>
    </source>
</evidence>
<gene>
    <name evidence="3" type="ORF">FBF83_00845</name>
</gene>
<dbReference type="CDD" id="cd06587">
    <property type="entry name" value="VOC"/>
    <property type="match status" value="1"/>
</dbReference>
<dbReference type="PROSITE" id="PS51819">
    <property type="entry name" value="VOC"/>
    <property type="match status" value="1"/>
</dbReference>
<feature type="domain" description="VOC" evidence="2">
    <location>
        <begin position="5"/>
        <end position="125"/>
    </location>
</feature>
<dbReference type="PROSITE" id="PS00934">
    <property type="entry name" value="GLYOXALASE_I_1"/>
    <property type="match status" value="1"/>
</dbReference>
<accession>A0A4U1MJ25</accession>
<organism evidence="3 4">
    <name type="scientific">Guptibacillus hwajinpoensis</name>
    <dbReference type="NCBI Taxonomy" id="208199"/>
    <lineage>
        <taxon>Bacteria</taxon>
        <taxon>Bacillati</taxon>
        <taxon>Bacillota</taxon>
        <taxon>Bacilli</taxon>
        <taxon>Bacillales</taxon>
        <taxon>Guptibacillaceae</taxon>
        <taxon>Guptibacillus</taxon>
    </lineage>
</organism>
<dbReference type="InterPro" id="IPR029068">
    <property type="entry name" value="Glyas_Bleomycin-R_OHBP_Dase"/>
</dbReference>
<dbReference type="GO" id="GO:0046872">
    <property type="term" value="F:metal ion binding"/>
    <property type="evidence" value="ECO:0007669"/>
    <property type="project" value="UniProtKB-KW"/>
</dbReference>
<dbReference type="GO" id="GO:0004462">
    <property type="term" value="F:lactoylglutathione lyase activity"/>
    <property type="evidence" value="ECO:0007669"/>
    <property type="project" value="InterPro"/>
</dbReference>
<evidence type="ECO:0000313" key="4">
    <source>
        <dbReference type="Proteomes" id="UP000310541"/>
    </source>
</evidence>
<keyword evidence="1" id="KW-0479">Metal-binding</keyword>
<dbReference type="Proteomes" id="UP000310541">
    <property type="component" value="Unassembled WGS sequence"/>
</dbReference>
<dbReference type="GO" id="GO:0046491">
    <property type="term" value="P:L-methylmalonyl-CoA metabolic process"/>
    <property type="evidence" value="ECO:0007669"/>
    <property type="project" value="TreeGrafter"/>
</dbReference>
<dbReference type="InterPro" id="IPR004360">
    <property type="entry name" value="Glyas_Fos-R_dOase_dom"/>
</dbReference>
<dbReference type="Gene3D" id="3.10.180.10">
    <property type="entry name" value="2,3-Dihydroxybiphenyl 1,2-Dioxygenase, domain 1"/>
    <property type="match status" value="1"/>
</dbReference>
<dbReference type="InterPro" id="IPR018146">
    <property type="entry name" value="Glyoxalase_1_CS"/>
</dbReference>
<name>A0A4U1MJ25_9BACL</name>
<dbReference type="PANTHER" id="PTHR43048:SF3">
    <property type="entry name" value="METHYLMALONYL-COA EPIMERASE, MITOCHONDRIAL"/>
    <property type="match status" value="1"/>
</dbReference>
<dbReference type="InterPro" id="IPR037523">
    <property type="entry name" value="VOC_core"/>
</dbReference>
<dbReference type="AlphaFoldDB" id="A0A4U1MJ25"/>
<dbReference type="InterPro" id="IPR051785">
    <property type="entry name" value="MMCE/EMCE_epimerase"/>
</dbReference>
<evidence type="ECO:0000313" key="3">
    <source>
        <dbReference type="EMBL" id="TKD71389.1"/>
    </source>
</evidence>
<dbReference type="SUPFAM" id="SSF54593">
    <property type="entry name" value="Glyoxalase/Bleomycin resistance protein/Dihydroxybiphenyl dioxygenase"/>
    <property type="match status" value="1"/>
</dbReference>
<protein>
    <submittedName>
        <fullName evidence="3">VOC family protein</fullName>
    </submittedName>
</protein>
<dbReference type="OrthoDB" id="371072at2"/>
<comment type="caution">
    <text evidence="3">The sequence shown here is derived from an EMBL/GenBank/DDBJ whole genome shotgun (WGS) entry which is preliminary data.</text>
</comment>
<dbReference type="Pfam" id="PF00903">
    <property type="entry name" value="Glyoxalase"/>
    <property type="match status" value="1"/>
</dbReference>
<sequence>MSIQKLEHVGVQVRNIEASKGFYQGILGLELLDEFDHPDGDKQLAFLGLNGQIIVELIEGYNADLPVEGKVHHIAFTVSNIEEERTRIRNLGVTFIDEGINELPNGGKYLFFAGPDGEWIEFFQAPKSQ</sequence>
<proteinExistence type="predicted"/>
<dbReference type="EMBL" id="SWFM01000001">
    <property type="protein sequence ID" value="TKD71389.1"/>
    <property type="molecule type" value="Genomic_DNA"/>
</dbReference>
<dbReference type="PANTHER" id="PTHR43048">
    <property type="entry name" value="METHYLMALONYL-COA EPIMERASE"/>
    <property type="match status" value="1"/>
</dbReference>
<reference evidence="3 4" key="1">
    <citation type="submission" date="2019-04" db="EMBL/GenBank/DDBJ databases">
        <title>Genome sequence of Bacillus hwajinpoensis strain Y2.</title>
        <authorList>
            <person name="Fair J.L."/>
            <person name="Maclea K.S."/>
        </authorList>
    </citation>
    <scope>NUCLEOTIDE SEQUENCE [LARGE SCALE GENOMIC DNA]</scope>
    <source>
        <strain evidence="3 4">Y2</strain>
    </source>
</reference>
<evidence type="ECO:0000256" key="1">
    <source>
        <dbReference type="ARBA" id="ARBA00022723"/>
    </source>
</evidence>